<dbReference type="Proteomes" id="UP000237438">
    <property type="component" value="Unassembled WGS sequence"/>
</dbReference>
<evidence type="ECO:0008006" key="6">
    <source>
        <dbReference type="Google" id="ProtNLM"/>
    </source>
</evidence>
<reference evidence="4 5" key="1">
    <citation type="submission" date="2017-10" db="EMBL/GenBank/DDBJ databases">
        <title>Development of genomic resources for the powdery mildew, Erysiphe pulchra.</title>
        <authorList>
            <person name="Wadl P.A."/>
            <person name="Mack B.M."/>
            <person name="Moore G."/>
            <person name="Beltz S.B."/>
        </authorList>
    </citation>
    <scope>NUCLEOTIDE SEQUENCE [LARGE SCALE GENOMIC DNA]</scope>
    <source>
        <strain evidence="4">Cflorida</strain>
    </source>
</reference>
<protein>
    <recommendedName>
        <fullName evidence="6">Glutaminase GtaA</fullName>
    </recommendedName>
</protein>
<evidence type="ECO:0000313" key="4">
    <source>
        <dbReference type="EMBL" id="POS84531.1"/>
    </source>
</evidence>
<feature type="domain" description="Glutaminase A N-terminal" evidence="3">
    <location>
        <begin position="109"/>
        <end position="340"/>
    </location>
</feature>
<dbReference type="Pfam" id="PF17168">
    <property type="entry name" value="DUF5127"/>
    <property type="match status" value="1"/>
</dbReference>
<feature type="non-terminal residue" evidence="4">
    <location>
        <position position="694"/>
    </location>
</feature>
<dbReference type="AlphaFoldDB" id="A0A2S4PR76"/>
<dbReference type="STRING" id="225359.A0A2S4PR76"/>
<keyword evidence="5" id="KW-1185">Reference proteome</keyword>
<dbReference type="InterPro" id="IPR008928">
    <property type="entry name" value="6-hairpin_glycosidase_sf"/>
</dbReference>
<dbReference type="InterPro" id="IPR032514">
    <property type="entry name" value="GtaA_central"/>
</dbReference>
<gene>
    <name evidence="4" type="ORF">EPUL_005282</name>
</gene>
<keyword evidence="1" id="KW-0732">Signal</keyword>
<dbReference type="GO" id="GO:0005975">
    <property type="term" value="P:carbohydrate metabolic process"/>
    <property type="evidence" value="ECO:0007669"/>
    <property type="project" value="InterPro"/>
</dbReference>
<organism evidence="4 5">
    <name type="scientific">Erysiphe pulchra</name>
    <dbReference type="NCBI Taxonomy" id="225359"/>
    <lineage>
        <taxon>Eukaryota</taxon>
        <taxon>Fungi</taxon>
        <taxon>Dikarya</taxon>
        <taxon>Ascomycota</taxon>
        <taxon>Pezizomycotina</taxon>
        <taxon>Leotiomycetes</taxon>
        <taxon>Erysiphales</taxon>
        <taxon>Erysiphaceae</taxon>
        <taxon>Erysiphe</taxon>
    </lineage>
</organism>
<dbReference type="OrthoDB" id="431715at2759"/>
<evidence type="ECO:0000259" key="2">
    <source>
        <dbReference type="Pfam" id="PF16335"/>
    </source>
</evidence>
<name>A0A2S4PR76_9PEZI</name>
<evidence type="ECO:0000256" key="1">
    <source>
        <dbReference type="SAM" id="SignalP"/>
    </source>
</evidence>
<dbReference type="Pfam" id="PF16335">
    <property type="entry name" value="GtaA_6_Hairpin"/>
    <property type="match status" value="1"/>
</dbReference>
<feature type="chain" id="PRO_5015392323" description="Glutaminase GtaA" evidence="1">
    <location>
        <begin position="27"/>
        <end position="694"/>
    </location>
</feature>
<accession>A0A2S4PR76</accession>
<dbReference type="SUPFAM" id="SSF48208">
    <property type="entry name" value="Six-hairpin glycosidases"/>
    <property type="match status" value="1"/>
</dbReference>
<dbReference type="PANTHER" id="PTHR31987">
    <property type="entry name" value="GLUTAMINASE A-RELATED"/>
    <property type="match status" value="1"/>
</dbReference>
<evidence type="ECO:0000313" key="5">
    <source>
        <dbReference type="Proteomes" id="UP000237438"/>
    </source>
</evidence>
<sequence>MFLKTKRCTWAIFFTFLSILLSPAVTLSTFSPARPPAIPLAVNSPYLNVLLAAGSRGGGGHLAGQWPNFWTGQTVGWAGLIRVDGIVFTWMGAPGPQPVTQTAFEYTSTKSIFTLNAGSKVELKVTFLSPITPGDLQRQSLISSYLDVAVRSLDGVSHNVQLYADISAEWVSGDRNSIAQWDFGRTNDSIAYHKVYKQTQLLFSEFADQAEWGSWYWATRDVSSLTHQSGADEVVRNTFINNGKLDNSEDKNYRPIRQNYPVFGYALDLGPITEIKSTLFTINLAQELAMQYATPSGIVQLPSLWTSYFPSDENTLSFFYNDFDTASSMATSIDNQIATDSIAAGGQDYLTITSLSVRQAFGATQLVGNRNKQYLFMKEISSDGNTQTVDVIYPFYPIIMYLQPSLAKLMLDPLFENQESGLYPKKSSMHDLGSHFPNATGHPDGLDEPQPVEECGNMLIMTLAYAKRANDIPYLTKHYQILKQWTEYLVQFSLIPADQISTDDFAGSLANQTNLALKGIIGIQAMAEISKLTGQSAEAANYTSIAGDYISKWQVYGITRESSNPHATLAYGQTNTNVLLYNLYADSLLDLNFVPKSVYEMQSAFYPTVIEKYGVPLDSRHKYTKSDWQVWTASISSNETKNSIISSLARYVRESPTDTGFTDLYDTISADWPANITHFISRPVVGGHFALLAL</sequence>
<dbReference type="InterPro" id="IPR033433">
    <property type="entry name" value="GtaA_N"/>
</dbReference>
<proteinExistence type="predicted"/>
<feature type="domain" description="Glutaminase A central" evidence="2">
    <location>
        <begin position="346"/>
        <end position="692"/>
    </location>
</feature>
<evidence type="ECO:0000259" key="3">
    <source>
        <dbReference type="Pfam" id="PF17168"/>
    </source>
</evidence>
<comment type="caution">
    <text evidence="4">The sequence shown here is derived from an EMBL/GenBank/DDBJ whole genome shotgun (WGS) entry which is preliminary data.</text>
</comment>
<feature type="signal peptide" evidence="1">
    <location>
        <begin position="1"/>
        <end position="26"/>
    </location>
</feature>
<dbReference type="PANTHER" id="PTHR31987:SF1">
    <property type="entry name" value="GLUTAMINASE A"/>
    <property type="match status" value="1"/>
</dbReference>
<dbReference type="EMBL" id="PEDP01000969">
    <property type="protein sequence ID" value="POS84531.1"/>
    <property type="molecule type" value="Genomic_DNA"/>
</dbReference>
<dbReference type="InterPro" id="IPR052743">
    <property type="entry name" value="Glutaminase_GtaA"/>
</dbReference>